<gene>
    <name evidence="1" type="ORF">EGR_01145</name>
</gene>
<dbReference type="Proteomes" id="UP000019149">
    <property type="component" value="Unassembled WGS sequence"/>
</dbReference>
<evidence type="ECO:0000313" key="1">
    <source>
        <dbReference type="EMBL" id="EUB64017.1"/>
    </source>
</evidence>
<comment type="caution">
    <text evidence="1">The sequence shown here is derived from an EMBL/GenBank/DDBJ whole genome shotgun (WGS) entry which is preliminary data.</text>
</comment>
<evidence type="ECO:0000313" key="2">
    <source>
        <dbReference type="Proteomes" id="UP000019149"/>
    </source>
</evidence>
<accession>W6UZQ6</accession>
<dbReference type="CTD" id="36336860"/>
<proteinExistence type="predicted"/>
<name>W6UZQ6_ECHGR</name>
<dbReference type="KEGG" id="egl:EGR_01145"/>
<sequence length="121" mass="13084">MKHLYEENAKSLQPRAAVLAFFAGFALHTLVISKPGVVDYVQLYAIDAAHSQETESNICQESTGCIISECFYPNSKENLAMKAEKANIKGSAIVPQLGDLTISLMAIALQALLYVGNTYSA</sequence>
<dbReference type="GeneID" id="36336860"/>
<dbReference type="AlphaFoldDB" id="W6UZQ6"/>
<keyword evidence="2" id="KW-1185">Reference proteome</keyword>
<reference evidence="1 2" key="1">
    <citation type="journal article" date="2013" name="Nat. Genet.">
        <title>The genome of the hydatid tapeworm Echinococcus granulosus.</title>
        <authorList>
            <person name="Zheng H."/>
            <person name="Zhang W."/>
            <person name="Zhang L."/>
            <person name="Zhang Z."/>
            <person name="Li J."/>
            <person name="Lu G."/>
            <person name="Zhu Y."/>
            <person name="Wang Y."/>
            <person name="Huang Y."/>
            <person name="Liu J."/>
            <person name="Kang H."/>
            <person name="Chen J."/>
            <person name="Wang L."/>
            <person name="Chen A."/>
            <person name="Yu S."/>
            <person name="Gao Z."/>
            <person name="Jin L."/>
            <person name="Gu W."/>
            <person name="Wang Z."/>
            <person name="Zhao L."/>
            <person name="Shi B."/>
            <person name="Wen H."/>
            <person name="Lin R."/>
            <person name="Jones M.K."/>
            <person name="Brejova B."/>
            <person name="Vinar T."/>
            <person name="Zhao G."/>
            <person name="McManus D.P."/>
            <person name="Chen Z."/>
            <person name="Zhou Y."/>
            <person name="Wang S."/>
        </authorList>
    </citation>
    <scope>NUCLEOTIDE SEQUENCE [LARGE SCALE GENOMIC DNA]</scope>
</reference>
<organism evidence="1 2">
    <name type="scientific">Echinococcus granulosus</name>
    <name type="common">Hydatid tapeworm</name>
    <dbReference type="NCBI Taxonomy" id="6210"/>
    <lineage>
        <taxon>Eukaryota</taxon>
        <taxon>Metazoa</taxon>
        <taxon>Spiralia</taxon>
        <taxon>Lophotrochozoa</taxon>
        <taxon>Platyhelminthes</taxon>
        <taxon>Cestoda</taxon>
        <taxon>Eucestoda</taxon>
        <taxon>Cyclophyllidea</taxon>
        <taxon>Taeniidae</taxon>
        <taxon>Echinococcus</taxon>
        <taxon>Echinococcus granulosus group</taxon>
    </lineage>
</organism>
<dbReference type="EMBL" id="APAU02000004">
    <property type="protein sequence ID" value="EUB64017.1"/>
    <property type="molecule type" value="Genomic_DNA"/>
</dbReference>
<protein>
    <submittedName>
        <fullName evidence="1">Uncharacterized protein</fullName>
    </submittedName>
</protein>
<dbReference type="RefSeq" id="XP_024355213.1">
    <property type="nucleotide sequence ID" value="XM_024490394.1"/>
</dbReference>